<sequence length="82" mass="9226">MVGKFFGTGKHCRTRRIVRAQISCPPLTEVELTTMSGLSSQWLQSICNSYPHHRGSLNMFSLLRDHYVPSTLCKKAVSVDSQ</sequence>
<name>A0A0P1AFN8_PLAHL</name>
<accession>A0A0P1AFN8</accession>
<dbReference type="EMBL" id="CCYD01000435">
    <property type="protein sequence ID" value="CEG39689.1"/>
    <property type="molecule type" value="Genomic_DNA"/>
</dbReference>
<dbReference type="Proteomes" id="UP000054928">
    <property type="component" value="Unassembled WGS sequence"/>
</dbReference>
<dbReference type="GeneID" id="36404980"/>
<proteinExistence type="predicted"/>
<reference evidence="2" key="1">
    <citation type="submission" date="2014-09" db="EMBL/GenBank/DDBJ databases">
        <authorList>
            <person name="Sharma Rahul"/>
            <person name="Thines Marco"/>
        </authorList>
    </citation>
    <scope>NUCLEOTIDE SEQUENCE [LARGE SCALE GENOMIC DNA]</scope>
</reference>
<protein>
    <submittedName>
        <fullName evidence="1">Uncharacterized protein</fullName>
    </submittedName>
</protein>
<organism evidence="1 2">
    <name type="scientific">Plasmopara halstedii</name>
    <name type="common">Downy mildew of sunflower</name>
    <dbReference type="NCBI Taxonomy" id="4781"/>
    <lineage>
        <taxon>Eukaryota</taxon>
        <taxon>Sar</taxon>
        <taxon>Stramenopiles</taxon>
        <taxon>Oomycota</taxon>
        <taxon>Peronosporomycetes</taxon>
        <taxon>Peronosporales</taxon>
        <taxon>Peronosporaceae</taxon>
        <taxon>Plasmopara</taxon>
    </lineage>
</organism>
<keyword evidence="2" id="KW-1185">Reference proteome</keyword>
<evidence type="ECO:0000313" key="1">
    <source>
        <dbReference type="EMBL" id="CEG39689.1"/>
    </source>
</evidence>
<dbReference type="RefSeq" id="XP_024576058.1">
    <property type="nucleotide sequence ID" value="XM_024725264.1"/>
</dbReference>
<dbReference type="AlphaFoldDB" id="A0A0P1AFN8"/>
<evidence type="ECO:0000313" key="2">
    <source>
        <dbReference type="Proteomes" id="UP000054928"/>
    </source>
</evidence>